<dbReference type="FunFam" id="1.25.40.10:FF:000090">
    <property type="entry name" value="Pentatricopeptide repeat-containing protein, chloroplastic"/>
    <property type="match status" value="1"/>
</dbReference>
<name>A0A6P6VUM7_COFAR</name>
<comment type="similarity">
    <text evidence="1">Belongs to the PPR family. PCMP-H subfamily.</text>
</comment>
<dbReference type="FunFam" id="1.25.40.10:FF:000344">
    <property type="entry name" value="Pentatricopeptide repeat-containing protein"/>
    <property type="match status" value="1"/>
</dbReference>
<dbReference type="Gene3D" id="1.25.40.10">
    <property type="entry name" value="Tetratricopeptide repeat domain"/>
    <property type="match status" value="6"/>
</dbReference>
<evidence type="ECO:0000256" key="3">
    <source>
        <dbReference type="ARBA" id="ARBA00061659"/>
    </source>
</evidence>
<sequence length="891" mass="101156">MNTRELCSLSARSRDFFYTPLSNALSSATNQRNLRRIHSLIITLGLHNSVLFSGKLISKYSQFKDPLASLSIFGQSSQKKNVYLWNTIIRAMTHNGLYSTALDFYTQMRELRMVPDNYTLPSVINSCANLLDFETAKLVHDHVLEVGFGSDLYICNALIDMYSRLNNLDRARNVFDGMSKRDLITWNSLISGYSSNGYWDEALEFFYKLRMVGLLPDCFTVSSVLPACSGLMEVVEGQLIHGLVEKIGVMRDVIVSNGLLSMYFKFDKLVDCEKVFNKMDVRDTVTWNTMICGFFNSSLYDDSIRLFFQMVHDFEPDTITLSSVLQACGHVRDLKSGRSVHDYMVQNRCTGDITANNLLINMYTKCGELLASREVFDSMKSRDLVSWNSMISGYTENEFYEEAIELFNMMKMELEPDSITYVILLTLCTQSTNRYFATQLHCTLLKQGFDSIITVGNSLIDMYAKVGELDNSLEQFENMEARDVVTWNTIIAACGHCEDCSLGLRMISRMQNKGITFEVPTLLSTLTLCSFLGAKRQAKELHGCIFRLGFESDVSIGNAVIEMYSKSGILWYSMRVFKLMKTKDVISWTALISAYGMYGEGMKALKVFQKMKKVGIVPDHVVFVAILFACSHSGLVQEGWDCFYQMKNDYSIEPRKEHYACMVDLLSRSGLLAEAEDFILSMPQKPDASIWGALLSACRSSGDIKIAERVSKRLLELNSDDPGYHVLASNVYAALGKWDKVKMIRKSLRARGLKKQPGFSWLEIQNRVYIFGTGHMFFERYKEVHDFLVVLSDLMAKEGYVADLRFALHDVEDDEKVEMLCGHSERLAIAFGVLNTEPGSPLQIMKNLRVCGDCHTATKYISKILQRVILVRDANRFHLFKDGTCSCGDHW</sequence>
<evidence type="ECO:0000313" key="9">
    <source>
        <dbReference type="RefSeq" id="XP_071931558.1"/>
    </source>
</evidence>
<keyword evidence="6" id="KW-1185">Reference proteome</keyword>
<evidence type="ECO:0000256" key="4">
    <source>
        <dbReference type="PROSITE-ProRule" id="PRU00708"/>
    </source>
</evidence>
<dbReference type="InterPro" id="IPR002885">
    <property type="entry name" value="PPR_rpt"/>
</dbReference>
<protein>
    <submittedName>
        <fullName evidence="7 8">Pentatricopeptide repeat-containing protein At3g03580-like</fullName>
    </submittedName>
</protein>
<dbReference type="Proteomes" id="UP001652660">
    <property type="component" value="Chromosome 2c"/>
</dbReference>
<dbReference type="PANTHER" id="PTHR47926:SF533">
    <property type="entry name" value="DYW DOMAIN-CONTAINING PROTEIN"/>
    <property type="match status" value="1"/>
</dbReference>
<dbReference type="SUPFAM" id="SSF48452">
    <property type="entry name" value="TPR-like"/>
    <property type="match status" value="1"/>
</dbReference>
<dbReference type="GO" id="GO:0008270">
    <property type="term" value="F:zinc ion binding"/>
    <property type="evidence" value="ECO:0007669"/>
    <property type="project" value="InterPro"/>
</dbReference>
<feature type="domain" description="DYW" evidence="5">
    <location>
        <begin position="799"/>
        <end position="891"/>
    </location>
</feature>
<dbReference type="Pfam" id="PF14432">
    <property type="entry name" value="DYW_deaminase"/>
    <property type="match status" value="1"/>
</dbReference>
<dbReference type="FunFam" id="1.25.40.10:FF:000196">
    <property type="entry name" value="Pentatricopeptide repeat-containing protein At4g14850"/>
    <property type="match status" value="1"/>
</dbReference>
<feature type="repeat" description="PPR" evidence="4">
    <location>
        <begin position="283"/>
        <end position="313"/>
    </location>
</feature>
<evidence type="ECO:0000256" key="2">
    <source>
        <dbReference type="ARBA" id="ARBA00022737"/>
    </source>
</evidence>
<dbReference type="Pfam" id="PF13041">
    <property type="entry name" value="PPR_2"/>
    <property type="match status" value="5"/>
</dbReference>
<accession>A0A6P6VUM7</accession>
<proteinExistence type="inferred from homology"/>
<dbReference type="InterPro" id="IPR046848">
    <property type="entry name" value="E_motif"/>
</dbReference>
<dbReference type="FunFam" id="1.25.40.10:FF:000073">
    <property type="entry name" value="Pentatricopeptide repeat-containing protein chloroplastic"/>
    <property type="match status" value="1"/>
</dbReference>
<dbReference type="Pfam" id="PF01535">
    <property type="entry name" value="PPR"/>
    <property type="match status" value="3"/>
</dbReference>
<dbReference type="RefSeq" id="XP_071931557.1">
    <property type="nucleotide sequence ID" value="XM_072075456.1"/>
</dbReference>
<dbReference type="InterPro" id="IPR011990">
    <property type="entry name" value="TPR-like_helical_dom_sf"/>
</dbReference>
<dbReference type="Pfam" id="PF20431">
    <property type="entry name" value="E_motif"/>
    <property type="match status" value="1"/>
</dbReference>
<dbReference type="GeneID" id="113727029"/>
<evidence type="ECO:0000313" key="7">
    <source>
        <dbReference type="RefSeq" id="XP_027106789.1"/>
    </source>
</evidence>
<dbReference type="RefSeq" id="XP_071931558.1">
    <property type="nucleotide sequence ID" value="XM_072075457.1"/>
</dbReference>
<reference evidence="6" key="1">
    <citation type="journal article" date="2025" name="Foods">
        <title>Unveiling the Microbial Signatures of Arabica Coffee Cherries: Insights into Ripeness Specific Diversity, Functional Traits, and Implications for Quality and Safety.</title>
        <authorList>
            <consortium name="RefSeq"/>
            <person name="Tenea G.N."/>
            <person name="Cifuentes V."/>
            <person name="Reyes P."/>
            <person name="Cevallos-Vallejos M."/>
        </authorList>
    </citation>
    <scope>NUCLEOTIDE SEQUENCE [LARGE SCALE GENOMIC DNA]</scope>
</reference>
<feature type="repeat" description="PPR" evidence="4">
    <location>
        <begin position="483"/>
        <end position="517"/>
    </location>
</feature>
<evidence type="ECO:0000313" key="6">
    <source>
        <dbReference type="Proteomes" id="UP001652660"/>
    </source>
</evidence>
<dbReference type="RefSeq" id="XP_027106789.1">
    <property type="nucleotide sequence ID" value="XM_027250988.1"/>
</dbReference>
<evidence type="ECO:0000259" key="5">
    <source>
        <dbReference type="Pfam" id="PF14432"/>
    </source>
</evidence>
<dbReference type="AlphaFoldDB" id="A0A6P6VUM7"/>
<dbReference type="GO" id="GO:0009451">
    <property type="term" value="P:RNA modification"/>
    <property type="evidence" value="ECO:0007669"/>
    <property type="project" value="InterPro"/>
</dbReference>
<gene>
    <name evidence="7 8 9" type="primary">LOC113727029</name>
</gene>
<dbReference type="NCBIfam" id="TIGR00756">
    <property type="entry name" value="PPR"/>
    <property type="match status" value="6"/>
</dbReference>
<feature type="repeat" description="PPR" evidence="4">
    <location>
        <begin position="182"/>
        <end position="216"/>
    </location>
</feature>
<feature type="repeat" description="PPR" evidence="4">
    <location>
        <begin position="151"/>
        <end position="181"/>
    </location>
</feature>
<keyword evidence="2" id="KW-0677">Repeat</keyword>
<dbReference type="OrthoDB" id="185373at2759"/>
<feature type="repeat" description="PPR" evidence="4">
    <location>
        <begin position="584"/>
        <end position="618"/>
    </location>
</feature>
<dbReference type="GO" id="GO:0003729">
    <property type="term" value="F:mRNA binding"/>
    <property type="evidence" value="ECO:0007669"/>
    <property type="project" value="UniProtKB-ARBA"/>
</dbReference>
<dbReference type="PANTHER" id="PTHR47926">
    <property type="entry name" value="PENTATRICOPEPTIDE REPEAT-CONTAINING PROTEIN"/>
    <property type="match status" value="1"/>
</dbReference>
<feature type="repeat" description="PPR" evidence="4">
    <location>
        <begin position="81"/>
        <end position="115"/>
    </location>
</feature>
<dbReference type="InterPro" id="IPR046960">
    <property type="entry name" value="PPR_At4g14850-like_plant"/>
</dbReference>
<evidence type="ECO:0000313" key="8">
    <source>
        <dbReference type="RefSeq" id="XP_071931557.1"/>
    </source>
</evidence>
<reference evidence="8 9" key="2">
    <citation type="submission" date="2025-05" db="UniProtKB">
        <authorList>
            <consortium name="RefSeq"/>
        </authorList>
    </citation>
    <scope>IDENTIFICATION</scope>
    <source>
        <tissue evidence="7 8">Leaves</tissue>
    </source>
</reference>
<comment type="similarity">
    <text evidence="3">Belongs to the PPR family. PCMP-E subfamily.</text>
</comment>
<dbReference type="PROSITE" id="PS51375">
    <property type="entry name" value="PPR"/>
    <property type="match status" value="7"/>
</dbReference>
<dbReference type="InterPro" id="IPR032867">
    <property type="entry name" value="DYW_dom"/>
</dbReference>
<feature type="repeat" description="PPR" evidence="4">
    <location>
        <begin position="383"/>
        <end position="413"/>
    </location>
</feature>
<organism evidence="6 9">
    <name type="scientific">Coffea arabica</name>
    <name type="common">Arabian coffee</name>
    <dbReference type="NCBI Taxonomy" id="13443"/>
    <lineage>
        <taxon>Eukaryota</taxon>
        <taxon>Viridiplantae</taxon>
        <taxon>Streptophyta</taxon>
        <taxon>Embryophyta</taxon>
        <taxon>Tracheophyta</taxon>
        <taxon>Spermatophyta</taxon>
        <taxon>Magnoliopsida</taxon>
        <taxon>eudicotyledons</taxon>
        <taxon>Gunneridae</taxon>
        <taxon>Pentapetalae</taxon>
        <taxon>asterids</taxon>
        <taxon>lamiids</taxon>
        <taxon>Gentianales</taxon>
        <taxon>Rubiaceae</taxon>
        <taxon>Ixoroideae</taxon>
        <taxon>Gardenieae complex</taxon>
        <taxon>Bertiereae - Coffeeae clade</taxon>
        <taxon>Coffeeae</taxon>
        <taxon>Coffea</taxon>
    </lineage>
</organism>
<evidence type="ECO:0000256" key="1">
    <source>
        <dbReference type="ARBA" id="ARBA00006643"/>
    </source>
</evidence>